<dbReference type="AlphaFoldDB" id="A0A6A6QDU5"/>
<feature type="compositionally biased region" description="Low complexity" evidence="1">
    <location>
        <begin position="324"/>
        <end position="333"/>
    </location>
</feature>
<feature type="compositionally biased region" description="Polar residues" evidence="1">
    <location>
        <begin position="848"/>
        <end position="861"/>
    </location>
</feature>
<feature type="compositionally biased region" description="Basic and acidic residues" evidence="1">
    <location>
        <begin position="862"/>
        <end position="873"/>
    </location>
</feature>
<accession>A0A6A6QDU5</accession>
<sequence>MATPIQNIQNIQNVHYHFNGVFIGGPILHPHDRGVEHSTRPLHAENQPQDDTPPDRTSRHGPKPIAPLPPNSTSSLLTSWIQSPTTLRVSLFIGLLVAQSKPEALCVSVALLHQLINSPTLPSQSVLSEPITLTSRAADHAEDLPIQPQHWCAPRKAALRTPEDVTTMFFRSAGDVTILSTMRLVVHNAITFPWYATHCAALTLRHDYRESNAAILCSLMPLLLARAGYLDIVNKVPAVQETAIPGLPGVAMLPISGPIAPVSEHTVEQAAKEDGSDSGIKAGVTAIVDEPVRPSRTIQNLDDGTSSAEDRISDQPTISEPEYATQTTSQTSAVQDTNEMDMDLSSETSSKTASPNTLNILPSSQNAGQIVPYVGVTTSSFVGLVSILPAQLSQKAPQSPTVHGIISNQDFRVEANDAMVITDDIVDSISNALDGVSLDSPLGLVYARALPRKLLPAEHLEKSINLPYSTDMSYAPVGQNGTSLASGAAVTAQFENPEYRFRMTNCDSHYTVNGSSEASSLSFVKNLQQSSASSQNAIGQQLLGPGPQQRPENILTAQSLPPTRTEHIISSILGPLAWPMPAPSSEYAGMSVNKDGAEDVTGFRIMPRSAANTRTESANLGIRNSLISAGAEGRLAGTTKPSADGGQAEGRLADLSEAQTSITQTNELTNEAENQGSGFLGDMVYEMHGNTTRSLAETNAESKSRDKGKRRASEEELREQEFREQERSSRRPEVPPQDSLLTAPPPIVEKDAPIIKENGEGPSSGPEYFHQLQDPGVYGDSASADTQQAFKHSSRLSVEPPEEGSVDENPDSKERQRTQTLDSNLVKLSEPPSDTLILPTTDYGTAKATPSTPQQVSIDSTNSHRFENNSDKIKRWKSQGPERADWDDPVFLNMKERWEQSGFTRTNSPVSRSNPSLEDLYLIEEQADREMKRLNAGETKLKKLPSSRNAPPPKKGALKRRAEVPADEDRMPKLKLKKLPRSKDAPPPKKGVLKRRVEEPAEVMPGEPGENETTQPSPHKKTSAKKAPSSSLPDIPDFDFSDDYEVLKEILATPIRSQRSRAGTPRRRRSHGVLEGPRGLVPAFEASSSDFGIDGVGQWDMNAKSTPSSADDSAKFLLSPSFLETTRTDLTPAANSPSNSPPQTVIVTGSAPAQANLTPAANSPSTPPPQTVVVTGSALVQANLVAGQKRRREGDDSLAVQGAQVRVVAALPLRAKRMKSA</sequence>
<organism evidence="2 3">
    <name type="scientific">Lophium mytilinum</name>
    <dbReference type="NCBI Taxonomy" id="390894"/>
    <lineage>
        <taxon>Eukaryota</taxon>
        <taxon>Fungi</taxon>
        <taxon>Dikarya</taxon>
        <taxon>Ascomycota</taxon>
        <taxon>Pezizomycotina</taxon>
        <taxon>Dothideomycetes</taxon>
        <taxon>Pleosporomycetidae</taxon>
        <taxon>Mytilinidiales</taxon>
        <taxon>Mytilinidiaceae</taxon>
        <taxon>Lophium</taxon>
    </lineage>
</organism>
<evidence type="ECO:0000313" key="2">
    <source>
        <dbReference type="EMBL" id="KAF2490180.1"/>
    </source>
</evidence>
<feature type="compositionally biased region" description="Basic and acidic residues" evidence="1">
    <location>
        <begin position="32"/>
        <end position="43"/>
    </location>
</feature>
<gene>
    <name evidence="2" type="ORF">BU16DRAFT_566207</name>
</gene>
<reference evidence="2" key="1">
    <citation type="journal article" date="2020" name="Stud. Mycol.">
        <title>101 Dothideomycetes genomes: a test case for predicting lifestyles and emergence of pathogens.</title>
        <authorList>
            <person name="Haridas S."/>
            <person name="Albert R."/>
            <person name="Binder M."/>
            <person name="Bloem J."/>
            <person name="Labutti K."/>
            <person name="Salamov A."/>
            <person name="Andreopoulos B."/>
            <person name="Baker S."/>
            <person name="Barry K."/>
            <person name="Bills G."/>
            <person name="Bluhm B."/>
            <person name="Cannon C."/>
            <person name="Castanera R."/>
            <person name="Culley D."/>
            <person name="Daum C."/>
            <person name="Ezra D."/>
            <person name="Gonzalez J."/>
            <person name="Henrissat B."/>
            <person name="Kuo A."/>
            <person name="Liang C."/>
            <person name="Lipzen A."/>
            <person name="Lutzoni F."/>
            <person name="Magnuson J."/>
            <person name="Mondo S."/>
            <person name="Nolan M."/>
            <person name="Ohm R."/>
            <person name="Pangilinan J."/>
            <person name="Park H.-J."/>
            <person name="Ramirez L."/>
            <person name="Alfaro M."/>
            <person name="Sun H."/>
            <person name="Tritt A."/>
            <person name="Yoshinaga Y."/>
            <person name="Zwiers L.-H."/>
            <person name="Turgeon B."/>
            <person name="Goodwin S."/>
            <person name="Spatafora J."/>
            <person name="Crous P."/>
            <person name="Grigoriev I."/>
        </authorList>
    </citation>
    <scope>NUCLEOTIDE SEQUENCE</scope>
    <source>
        <strain evidence="2">CBS 269.34</strain>
    </source>
</reference>
<feature type="compositionally biased region" description="Basic and acidic residues" evidence="1">
    <location>
        <begin position="931"/>
        <end position="941"/>
    </location>
</feature>
<feature type="compositionally biased region" description="Polar residues" evidence="1">
    <location>
        <begin position="1143"/>
        <end position="1157"/>
    </location>
</feature>
<feature type="region of interest" description="Disordered" evidence="1">
    <location>
        <begin position="931"/>
        <end position="1038"/>
    </location>
</feature>
<feature type="compositionally biased region" description="Acidic residues" evidence="1">
    <location>
        <begin position="800"/>
        <end position="809"/>
    </location>
</feature>
<feature type="compositionally biased region" description="Basic and acidic residues" evidence="1">
    <location>
        <begin position="700"/>
        <end position="733"/>
    </location>
</feature>
<keyword evidence="3" id="KW-1185">Reference proteome</keyword>
<feature type="region of interest" description="Disordered" evidence="1">
    <location>
        <begin position="1128"/>
        <end position="1170"/>
    </location>
</feature>
<feature type="compositionally biased region" description="Polar residues" evidence="1">
    <location>
        <begin position="345"/>
        <end position="360"/>
    </location>
</feature>
<proteinExistence type="predicted"/>
<feature type="region of interest" description="Disordered" evidence="1">
    <location>
        <begin position="1050"/>
        <end position="1091"/>
    </location>
</feature>
<protein>
    <submittedName>
        <fullName evidence="2">Uncharacterized protein</fullName>
    </submittedName>
</protein>
<feature type="compositionally biased region" description="Polar residues" evidence="1">
    <location>
        <begin position="296"/>
        <end position="307"/>
    </location>
</feature>
<name>A0A6A6QDU5_9PEZI</name>
<evidence type="ECO:0000256" key="1">
    <source>
        <dbReference type="SAM" id="MobiDB-lite"/>
    </source>
</evidence>
<feature type="compositionally biased region" description="Low complexity" evidence="1">
    <location>
        <begin position="1132"/>
        <end position="1142"/>
    </location>
</feature>
<feature type="compositionally biased region" description="Basic and acidic residues" evidence="1">
    <location>
        <begin position="960"/>
        <end position="972"/>
    </location>
</feature>
<dbReference type="EMBL" id="MU004197">
    <property type="protein sequence ID" value="KAF2490180.1"/>
    <property type="molecule type" value="Genomic_DNA"/>
</dbReference>
<evidence type="ECO:0000313" key="3">
    <source>
        <dbReference type="Proteomes" id="UP000799750"/>
    </source>
</evidence>
<feature type="region of interest" description="Disordered" evidence="1">
    <location>
        <begin position="32"/>
        <end position="71"/>
    </location>
</feature>
<dbReference type="Proteomes" id="UP000799750">
    <property type="component" value="Unassembled WGS sequence"/>
</dbReference>
<dbReference type="OrthoDB" id="10691653at2759"/>
<feature type="region of interest" description="Disordered" evidence="1">
    <location>
        <begin position="695"/>
        <end position="888"/>
    </location>
</feature>
<feature type="region of interest" description="Disordered" evidence="1">
    <location>
        <begin position="291"/>
        <end position="360"/>
    </location>
</feature>
<feature type="compositionally biased region" description="Basic and acidic residues" evidence="1">
    <location>
        <begin position="748"/>
        <end position="759"/>
    </location>
</feature>